<proteinExistence type="predicted"/>
<dbReference type="GO" id="GO:0003677">
    <property type="term" value="F:DNA binding"/>
    <property type="evidence" value="ECO:0007669"/>
    <property type="project" value="UniProtKB-KW"/>
</dbReference>
<dbReference type="AlphaFoldDB" id="A0A1Y5SDW6"/>
<evidence type="ECO:0000256" key="3">
    <source>
        <dbReference type="ARBA" id="ARBA00023163"/>
    </source>
</evidence>
<reference evidence="5 6" key="1">
    <citation type="submission" date="2017-03" db="EMBL/GenBank/DDBJ databases">
        <authorList>
            <person name="Afonso C.L."/>
            <person name="Miller P.J."/>
            <person name="Scott M.A."/>
            <person name="Spackman E."/>
            <person name="Goraichik I."/>
            <person name="Dimitrov K.M."/>
            <person name="Suarez D.L."/>
            <person name="Swayne D.E."/>
        </authorList>
    </citation>
    <scope>NUCLEOTIDE SEQUENCE [LARGE SCALE GENOMIC DNA]</scope>
    <source>
        <strain evidence="5 6">CECT 8620</strain>
    </source>
</reference>
<name>A0A1Y5SDW6_9RHOB</name>
<sequence>MTQNKALPPYRLHQSLAYHMSVAARVQEKRLDDGLKTLGLTRTTWCVLLAVGVEGLQQPSEIALFVGIDRTATSRALRQMETAGLIARSSGAADRRTTDVILTDKGCDTLAQGTPIAMDNNAGLDALLSAKEKAELLRLLGILKARDPQSLPRL</sequence>
<dbReference type="Proteomes" id="UP000193862">
    <property type="component" value="Unassembled WGS sequence"/>
</dbReference>
<evidence type="ECO:0000256" key="2">
    <source>
        <dbReference type="ARBA" id="ARBA00023125"/>
    </source>
</evidence>
<dbReference type="InterPro" id="IPR036388">
    <property type="entry name" value="WH-like_DNA-bd_sf"/>
</dbReference>
<accession>A0A1Y5SDW6</accession>
<dbReference type="Gene3D" id="1.10.10.10">
    <property type="entry name" value="Winged helix-like DNA-binding domain superfamily/Winged helix DNA-binding domain"/>
    <property type="match status" value="1"/>
</dbReference>
<dbReference type="InterPro" id="IPR000835">
    <property type="entry name" value="HTH_MarR-typ"/>
</dbReference>
<dbReference type="SUPFAM" id="SSF46785">
    <property type="entry name" value="Winged helix' DNA-binding domain"/>
    <property type="match status" value="1"/>
</dbReference>
<dbReference type="InterPro" id="IPR023187">
    <property type="entry name" value="Tscrpt_reg_MarR-type_CS"/>
</dbReference>
<dbReference type="GO" id="GO:0003700">
    <property type="term" value="F:DNA-binding transcription factor activity"/>
    <property type="evidence" value="ECO:0007669"/>
    <property type="project" value="InterPro"/>
</dbReference>
<dbReference type="OrthoDB" id="7875399at2"/>
<keyword evidence="3" id="KW-0804">Transcription</keyword>
<organism evidence="5 6">
    <name type="scientific">Aquimixticola soesokkakensis</name>
    <dbReference type="NCBI Taxonomy" id="1519096"/>
    <lineage>
        <taxon>Bacteria</taxon>
        <taxon>Pseudomonadati</taxon>
        <taxon>Pseudomonadota</taxon>
        <taxon>Alphaproteobacteria</taxon>
        <taxon>Rhodobacterales</taxon>
        <taxon>Paracoccaceae</taxon>
        <taxon>Aquimixticola</taxon>
    </lineage>
</organism>
<evidence type="ECO:0000256" key="1">
    <source>
        <dbReference type="ARBA" id="ARBA00023015"/>
    </source>
</evidence>
<protein>
    <submittedName>
        <fullName evidence="5">Transcriptional regulator SlyA</fullName>
    </submittedName>
</protein>
<dbReference type="SMART" id="SM00347">
    <property type="entry name" value="HTH_MARR"/>
    <property type="match status" value="1"/>
</dbReference>
<dbReference type="InterPro" id="IPR036390">
    <property type="entry name" value="WH_DNA-bd_sf"/>
</dbReference>
<feature type="domain" description="HTH marR-type" evidence="4">
    <location>
        <begin position="13"/>
        <end position="145"/>
    </location>
</feature>
<dbReference type="Pfam" id="PF12802">
    <property type="entry name" value="MarR_2"/>
    <property type="match status" value="1"/>
</dbReference>
<dbReference type="RefSeq" id="WP_085836084.1">
    <property type="nucleotide sequence ID" value="NZ_FWFS01000004.1"/>
</dbReference>
<keyword evidence="1" id="KW-0805">Transcription regulation</keyword>
<keyword evidence="2" id="KW-0238">DNA-binding</keyword>
<evidence type="ECO:0000313" key="5">
    <source>
        <dbReference type="EMBL" id="SLN37436.1"/>
    </source>
</evidence>
<evidence type="ECO:0000313" key="6">
    <source>
        <dbReference type="Proteomes" id="UP000193862"/>
    </source>
</evidence>
<gene>
    <name evidence="5" type="primary">slyA_3</name>
    <name evidence="5" type="ORF">AQS8620_01372</name>
</gene>
<dbReference type="PANTHER" id="PTHR42756">
    <property type="entry name" value="TRANSCRIPTIONAL REGULATOR, MARR"/>
    <property type="match status" value="1"/>
</dbReference>
<dbReference type="EMBL" id="FWFS01000004">
    <property type="protein sequence ID" value="SLN37436.1"/>
    <property type="molecule type" value="Genomic_DNA"/>
</dbReference>
<dbReference type="PANTHER" id="PTHR42756:SF1">
    <property type="entry name" value="TRANSCRIPTIONAL REPRESSOR OF EMRAB OPERON"/>
    <property type="match status" value="1"/>
</dbReference>
<dbReference type="PROSITE" id="PS01117">
    <property type="entry name" value="HTH_MARR_1"/>
    <property type="match status" value="1"/>
</dbReference>
<dbReference type="PROSITE" id="PS50995">
    <property type="entry name" value="HTH_MARR_2"/>
    <property type="match status" value="1"/>
</dbReference>
<dbReference type="PRINTS" id="PR00598">
    <property type="entry name" value="HTHMARR"/>
</dbReference>
<keyword evidence="6" id="KW-1185">Reference proteome</keyword>
<evidence type="ECO:0000259" key="4">
    <source>
        <dbReference type="PROSITE" id="PS50995"/>
    </source>
</evidence>